<dbReference type="GO" id="GO:0006811">
    <property type="term" value="P:monoatomic ion transport"/>
    <property type="evidence" value="ECO:0007669"/>
    <property type="project" value="UniProtKB-ARBA"/>
</dbReference>
<dbReference type="InterPro" id="IPR004014">
    <property type="entry name" value="ATPase_P-typ_cation-transptr_N"/>
</dbReference>
<organism evidence="3 4">
    <name type="scientific">Mucor circinelloides f. lusitanicus</name>
    <name type="common">Mucor racemosus var. lusitanicus</name>
    <dbReference type="NCBI Taxonomy" id="29924"/>
    <lineage>
        <taxon>Eukaryota</taxon>
        <taxon>Fungi</taxon>
        <taxon>Fungi incertae sedis</taxon>
        <taxon>Mucoromycota</taxon>
        <taxon>Mucoromycotina</taxon>
        <taxon>Mucoromycetes</taxon>
        <taxon>Mucorales</taxon>
        <taxon>Mucorineae</taxon>
        <taxon>Mucoraceae</taxon>
        <taxon>Mucor</taxon>
    </lineage>
</organism>
<dbReference type="Pfam" id="PF00690">
    <property type="entry name" value="Cation_ATPase_N"/>
    <property type="match status" value="1"/>
</dbReference>
<evidence type="ECO:0000256" key="1">
    <source>
        <dbReference type="SAM" id="Phobius"/>
    </source>
</evidence>
<sequence>MTEKETIVNHDWHAKSIEQTADHFQTSLENGLSTNEITSRHITYGFNELSADGGPKWLKVLIGQLLDVMNWIFIALAIASYCLADYITGSLLMFIALLNLYLGFSQEYAAEQTLAALRNLSSPMADVIRDGNEQSIPSREVVPGDILLVKEGDSVGADARLVYVSNLEADEALLTGESVPVAKQLVVLEKPGK</sequence>
<dbReference type="Gene3D" id="2.70.150.10">
    <property type="entry name" value="Calcium-transporting ATPase, cytoplasmic transduction domain A"/>
    <property type="match status" value="1"/>
</dbReference>
<dbReference type="SMART" id="SM00831">
    <property type="entry name" value="Cation_ATPase_N"/>
    <property type="match status" value="1"/>
</dbReference>
<feature type="domain" description="Cation-transporting P-type ATPase N-terminal" evidence="2">
    <location>
        <begin position="11"/>
        <end position="85"/>
    </location>
</feature>
<dbReference type="InterPro" id="IPR008250">
    <property type="entry name" value="ATPase_P-typ_transduc_dom_A_sf"/>
</dbReference>
<protein>
    <submittedName>
        <fullName evidence="3">E1-E2 ATPase-domain-containing protein</fullName>
    </submittedName>
</protein>
<gene>
    <name evidence="3" type="ORF">FB192DRAFT_1366063</name>
</gene>
<evidence type="ECO:0000313" key="4">
    <source>
        <dbReference type="Proteomes" id="UP000469890"/>
    </source>
</evidence>
<evidence type="ECO:0000313" key="3">
    <source>
        <dbReference type="EMBL" id="KAF1803026.1"/>
    </source>
</evidence>
<dbReference type="Proteomes" id="UP000469890">
    <property type="component" value="Unassembled WGS sequence"/>
</dbReference>
<dbReference type="SUPFAM" id="SSF81665">
    <property type="entry name" value="Calcium ATPase, transmembrane domain M"/>
    <property type="match status" value="1"/>
</dbReference>
<name>A0A8H4F1Y2_MUCCL</name>
<dbReference type="SUPFAM" id="SSF81653">
    <property type="entry name" value="Calcium ATPase, transduction domain A"/>
    <property type="match status" value="1"/>
</dbReference>
<dbReference type="AlphaFoldDB" id="A0A8H4F1Y2"/>
<keyword evidence="1" id="KW-0812">Transmembrane</keyword>
<proteinExistence type="predicted"/>
<keyword evidence="1" id="KW-0472">Membrane</keyword>
<dbReference type="Gene3D" id="1.20.1110.10">
    <property type="entry name" value="Calcium-transporting ATPase, transmembrane domain"/>
    <property type="match status" value="1"/>
</dbReference>
<dbReference type="EMBL" id="JAAECE010000003">
    <property type="protein sequence ID" value="KAF1803026.1"/>
    <property type="molecule type" value="Genomic_DNA"/>
</dbReference>
<feature type="transmembrane region" description="Helical" evidence="1">
    <location>
        <begin position="71"/>
        <end position="98"/>
    </location>
</feature>
<keyword evidence="1" id="KW-1133">Transmembrane helix</keyword>
<evidence type="ECO:0000259" key="2">
    <source>
        <dbReference type="SMART" id="SM00831"/>
    </source>
</evidence>
<accession>A0A8H4F1Y2</accession>
<dbReference type="Pfam" id="PF00122">
    <property type="entry name" value="E1-E2_ATPase"/>
    <property type="match status" value="1"/>
</dbReference>
<dbReference type="PANTHER" id="PTHR42861">
    <property type="entry name" value="CALCIUM-TRANSPORTING ATPASE"/>
    <property type="match status" value="1"/>
</dbReference>
<comment type="caution">
    <text evidence="3">The sequence shown here is derived from an EMBL/GenBank/DDBJ whole genome shotgun (WGS) entry which is preliminary data.</text>
</comment>
<reference evidence="3 4" key="1">
    <citation type="submission" date="2019-09" db="EMBL/GenBank/DDBJ databases">
        <authorList>
            <consortium name="DOE Joint Genome Institute"/>
            <person name="Mondo S.J."/>
            <person name="Navarro-Mendoza M.I."/>
            <person name="Perez-Arques C."/>
            <person name="Panchal S."/>
            <person name="Nicolas F.E."/>
            <person name="Ganguly P."/>
            <person name="Pangilinan J."/>
            <person name="Grigoriev I."/>
            <person name="Heitman J."/>
            <person name="Sanya K."/>
            <person name="Garre V."/>
        </authorList>
    </citation>
    <scope>NUCLEOTIDE SEQUENCE [LARGE SCALE GENOMIC DNA]</scope>
    <source>
        <strain evidence="3 4">MU402</strain>
    </source>
</reference>
<dbReference type="InterPro" id="IPR059000">
    <property type="entry name" value="ATPase_P-type_domA"/>
</dbReference>
<dbReference type="InterPro" id="IPR023298">
    <property type="entry name" value="ATPase_P-typ_TM_dom_sf"/>
</dbReference>